<dbReference type="Proteomes" id="UP000789570">
    <property type="component" value="Unassembled WGS sequence"/>
</dbReference>
<accession>A0A9N9HQM0</accession>
<sequence length="157" mass="18287">MSSFFIFLTFHLLLKGNIISFSGIKSLTRFSLSLGRWLSKSGKVWLSSNLFNQLSIFTSLTIQLSKSSWVVELPNMLEVSVGSSKRISSDPEDIYQKFSSEEYAELMYLITQFHVQDPLVNAFIQFFNKYLKRDDYPLSSTSQVRRVFMEYLQFPNF</sequence>
<evidence type="ECO:0000313" key="1">
    <source>
        <dbReference type="EMBL" id="CAG8700822.1"/>
    </source>
</evidence>
<protein>
    <submittedName>
        <fullName evidence="1">17256_t:CDS:1</fullName>
    </submittedName>
</protein>
<feature type="non-terminal residue" evidence="1">
    <location>
        <position position="157"/>
    </location>
</feature>
<gene>
    <name evidence="1" type="ORF">FCALED_LOCUS13467</name>
</gene>
<keyword evidence="2" id="KW-1185">Reference proteome</keyword>
<proteinExistence type="predicted"/>
<dbReference type="AlphaFoldDB" id="A0A9N9HQM0"/>
<comment type="caution">
    <text evidence="1">The sequence shown here is derived from an EMBL/GenBank/DDBJ whole genome shotgun (WGS) entry which is preliminary data.</text>
</comment>
<dbReference type="EMBL" id="CAJVPQ010007821">
    <property type="protein sequence ID" value="CAG8700822.1"/>
    <property type="molecule type" value="Genomic_DNA"/>
</dbReference>
<evidence type="ECO:0000313" key="2">
    <source>
        <dbReference type="Proteomes" id="UP000789570"/>
    </source>
</evidence>
<reference evidence="1" key="1">
    <citation type="submission" date="2021-06" db="EMBL/GenBank/DDBJ databases">
        <authorList>
            <person name="Kallberg Y."/>
            <person name="Tangrot J."/>
            <person name="Rosling A."/>
        </authorList>
    </citation>
    <scope>NUCLEOTIDE SEQUENCE</scope>
    <source>
        <strain evidence="1">UK204</strain>
    </source>
</reference>
<organism evidence="1 2">
    <name type="scientific">Funneliformis caledonium</name>
    <dbReference type="NCBI Taxonomy" id="1117310"/>
    <lineage>
        <taxon>Eukaryota</taxon>
        <taxon>Fungi</taxon>
        <taxon>Fungi incertae sedis</taxon>
        <taxon>Mucoromycota</taxon>
        <taxon>Glomeromycotina</taxon>
        <taxon>Glomeromycetes</taxon>
        <taxon>Glomerales</taxon>
        <taxon>Glomeraceae</taxon>
        <taxon>Funneliformis</taxon>
    </lineage>
</organism>
<name>A0A9N9HQM0_9GLOM</name>
<dbReference type="OrthoDB" id="2362063at2759"/>